<gene>
    <name evidence="2" type="ORF">IX38_11910</name>
</gene>
<dbReference type="OrthoDB" id="1255870at2"/>
<feature type="transmembrane region" description="Helical" evidence="1">
    <location>
        <begin position="53"/>
        <end position="74"/>
    </location>
</feature>
<protein>
    <submittedName>
        <fullName evidence="2">Uncharacterized protein</fullName>
    </submittedName>
</protein>
<feature type="transmembrane region" description="Helical" evidence="1">
    <location>
        <begin position="20"/>
        <end position="41"/>
    </location>
</feature>
<keyword evidence="1" id="KW-0472">Membrane</keyword>
<dbReference type="EMBL" id="JPRO01000009">
    <property type="protein sequence ID" value="KFF03072.1"/>
    <property type="molecule type" value="Genomic_DNA"/>
</dbReference>
<reference evidence="2 3" key="1">
    <citation type="submission" date="2014-07" db="EMBL/GenBank/DDBJ databases">
        <title>Genome of Chryseobacterium luteum DSM 18605.</title>
        <authorList>
            <person name="Stropko S.J."/>
            <person name="Pipes S.E."/>
            <person name="Newman J.D."/>
        </authorList>
    </citation>
    <scope>NUCLEOTIDE SEQUENCE [LARGE SCALE GENOMIC DNA]</scope>
    <source>
        <strain evidence="2 3">DSM 18605</strain>
    </source>
</reference>
<sequence length="191" mass="22608">MLNKNYRRDLLKKINLIKKITLGIMGSCIILMIIGVCILFYYAQTMNTMNFTIYLTSFVLVLLIVAFFFTIFFFRSYDKVINEMNGADLETLEKLSESRSWIEQYLPSFIIYSGKIIVFKFYHQPDLYFTDLTEISIRNNYFTRGKQNKMVIFKKSKGGSYFFSIDSNYLQQKHLLEKALEYNPKIIIKNS</sequence>
<evidence type="ECO:0000313" key="2">
    <source>
        <dbReference type="EMBL" id="KFF03072.1"/>
    </source>
</evidence>
<dbReference type="eggNOG" id="ENOG502ZZX6">
    <property type="taxonomic scope" value="Bacteria"/>
</dbReference>
<name>A0A085ZF58_9FLAO</name>
<keyword evidence="1" id="KW-0812">Transmembrane</keyword>
<comment type="caution">
    <text evidence="2">The sequence shown here is derived from an EMBL/GenBank/DDBJ whole genome shotgun (WGS) entry which is preliminary data.</text>
</comment>
<evidence type="ECO:0000256" key="1">
    <source>
        <dbReference type="SAM" id="Phobius"/>
    </source>
</evidence>
<evidence type="ECO:0000313" key="3">
    <source>
        <dbReference type="Proteomes" id="UP000028703"/>
    </source>
</evidence>
<proteinExistence type="predicted"/>
<dbReference type="RefSeq" id="WP_034705012.1">
    <property type="nucleotide sequence ID" value="NZ_JPRO01000009.1"/>
</dbReference>
<organism evidence="2 3">
    <name type="scientific">Chryseobacterium luteum</name>
    <dbReference type="NCBI Taxonomy" id="421531"/>
    <lineage>
        <taxon>Bacteria</taxon>
        <taxon>Pseudomonadati</taxon>
        <taxon>Bacteroidota</taxon>
        <taxon>Flavobacteriia</taxon>
        <taxon>Flavobacteriales</taxon>
        <taxon>Weeksellaceae</taxon>
        <taxon>Chryseobacterium group</taxon>
        <taxon>Chryseobacterium</taxon>
    </lineage>
</organism>
<accession>A0A085ZF58</accession>
<keyword evidence="3" id="KW-1185">Reference proteome</keyword>
<dbReference type="AlphaFoldDB" id="A0A085ZF58"/>
<dbReference type="Proteomes" id="UP000028703">
    <property type="component" value="Unassembled WGS sequence"/>
</dbReference>
<keyword evidence="1" id="KW-1133">Transmembrane helix</keyword>